<feature type="domain" description="Thioredoxin" evidence="9">
    <location>
        <begin position="146"/>
        <end position="281"/>
    </location>
</feature>
<keyword evidence="4 7" id="KW-0472">Membrane</keyword>
<evidence type="ECO:0000313" key="11">
    <source>
        <dbReference type="Proteomes" id="UP000092993"/>
    </source>
</evidence>
<dbReference type="EMBL" id="LUGG01000029">
    <property type="protein sequence ID" value="OBZ66615.1"/>
    <property type="molecule type" value="Genomic_DNA"/>
</dbReference>
<keyword evidence="11" id="KW-1185">Reference proteome</keyword>
<evidence type="ECO:0000256" key="1">
    <source>
        <dbReference type="ARBA" id="ARBA00004389"/>
    </source>
</evidence>
<keyword evidence="2 7" id="KW-0812">Transmembrane</keyword>
<evidence type="ECO:0000256" key="4">
    <source>
        <dbReference type="ARBA" id="ARBA00023136"/>
    </source>
</evidence>
<evidence type="ECO:0000256" key="3">
    <source>
        <dbReference type="ARBA" id="ARBA00022989"/>
    </source>
</evidence>
<feature type="domain" description="Thioredoxin" evidence="9">
    <location>
        <begin position="13"/>
        <end position="138"/>
    </location>
</feature>
<feature type="signal peptide" evidence="8">
    <location>
        <begin position="1"/>
        <end position="24"/>
    </location>
</feature>
<dbReference type="GO" id="GO:0005789">
    <property type="term" value="C:endoplasmic reticulum membrane"/>
    <property type="evidence" value="ECO:0007669"/>
    <property type="project" value="UniProtKB-SubCell"/>
</dbReference>
<dbReference type="OrthoDB" id="72053at2759"/>
<dbReference type="OMA" id="IFVYFYD"/>
<dbReference type="PROSITE" id="PS00194">
    <property type="entry name" value="THIOREDOXIN_1"/>
    <property type="match status" value="1"/>
</dbReference>
<dbReference type="STRING" id="5627.A0A1C7LPB0"/>
<comment type="caution">
    <text evidence="10">The sequence shown here is derived from an EMBL/GenBank/DDBJ whole genome shotgun (WGS) entry which is preliminary data.</text>
</comment>
<dbReference type="Proteomes" id="UP000092993">
    <property type="component" value="Unassembled WGS sequence"/>
</dbReference>
<reference evidence="10 11" key="1">
    <citation type="submission" date="2016-03" db="EMBL/GenBank/DDBJ databases">
        <title>Whole genome sequencing of Grifola frondosa 9006-11.</title>
        <authorList>
            <person name="Min B."/>
            <person name="Park H."/>
            <person name="Kim J.-G."/>
            <person name="Cho H."/>
            <person name="Oh Y.-L."/>
            <person name="Kong W.-S."/>
            <person name="Choi I.-G."/>
        </authorList>
    </citation>
    <scope>NUCLEOTIDE SEQUENCE [LARGE SCALE GENOMIC DNA]</scope>
    <source>
        <strain evidence="10 11">9006-11</strain>
    </source>
</reference>
<keyword evidence="8" id="KW-0732">Signal</keyword>
<dbReference type="PANTHER" id="PTHR46426:SF1">
    <property type="entry name" value="PROTEIN DISULFIDE-ISOMERASE TMX3"/>
    <property type="match status" value="1"/>
</dbReference>
<evidence type="ECO:0000256" key="7">
    <source>
        <dbReference type="SAM" id="Phobius"/>
    </source>
</evidence>
<dbReference type="InterPro" id="IPR013766">
    <property type="entry name" value="Thioredoxin_domain"/>
</dbReference>
<dbReference type="PROSITE" id="PS51352">
    <property type="entry name" value="THIOREDOXIN_2"/>
    <property type="match status" value="2"/>
</dbReference>
<evidence type="ECO:0000256" key="6">
    <source>
        <dbReference type="SAM" id="MobiDB-lite"/>
    </source>
</evidence>
<comment type="subcellular location">
    <subcellularLocation>
        <location evidence="1">Endoplasmic reticulum membrane</location>
        <topology evidence="1">Single-pass membrane protein</topology>
    </subcellularLocation>
</comment>
<sequence>MKLLASFVQLPFPLLASMILAVTALPVESAQSTVLTPDDFDQTVAKGVWFIEHFSPYCGHCRKFAPTWEKLVEDNHNAADPGIHLAQVNCAVHGDLCVKHNVDGYPQMNLYRNGEYIETYKQSREYELLKTYLSAHAEPNSVSSLLPSPTPSPQSSIVQSAPEGVLSMSRDINPSGSVLALDEKTFKGTIDQGGVFVKFFAPWCGHCKKLAPIWTQLAGQMQHKLTIAEVNCEEHGSLCRNEGVSGYPMLFYYGGNRAGKTEYTGGRGLGQLKAFADKLSGPAVQELNYDDFPTEVVDHLVIYLLLHPSSESRIVNEVTEASHVLFGAPSLYTSSSPSFYEHFSVPLASSVLLAFKDHNADTPAASFIFSDTRRGRDALVKWLLSNRLPTSMELDSDTFQEVMNAPHKPLAVIVAAPSEQKDAIAKEVRDIGGRWRNSKGSPSVVFTWMDAEKWSSWLKGMYGIKSDALPRIVIANHSRLVYYDVDQFGERIQLTPTSIFSAVIGALQETIPSKHSENIVERLARYLNNKLVLLESSVGSHPWLTGFFVVTLLVVILWVFTRLIADNSTESSYAGNSPRKLRRID</sequence>
<evidence type="ECO:0000313" key="10">
    <source>
        <dbReference type="EMBL" id="OBZ66615.1"/>
    </source>
</evidence>
<gene>
    <name evidence="10" type="primary">Txndc5</name>
    <name evidence="10" type="ORF">A0H81_13432</name>
</gene>
<dbReference type="Pfam" id="PF13848">
    <property type="entry name" value="Thioredoxin_6"/>
    <property type="match status" value="1"/>
</dbReference>
<comment type="function">
    <text evidence="5">Probable disulfide isomerase, which participates in the folding of proteins containing disulfide bonds. May act as a dithiol oxidase. Acts as a regulator of endoplasmic reticulum-mitochondria contact sites via its ability to regulate redox signals.</text>
</comment>
<name>A0A1C7LPB0_GRIFR</name>
<dbReference type="InterPro" id="IPR036249">
    <property type="entry name" value="Thioredoxin-like_sf"/>
</dbReference>
<evidence type="ECO:0000256" key="2">
    <source>
        <dbReference type="ARBA" id="ARBA00022692"/>
    </source>
</evidence>
<dbReference type="Pfam" id="PF00085">
    <property type="entry name" value="Thioredoxin"/>
    <property type="match status" value="2"/>
</dbReference>
<evidence type="ECO:0000256" key="8">
    <source>
        <dbReference type="SAM" id="SignalP"/>
    </source>
</evidence>
<dbReference type="SUPFAM" id="SSF52833">
    <property type="entry name" value="Thioredoxin-like"/>
    <property type="match status" value="3"/>
</dbReference>
<feature type="chain" id="PRO_5008888726" evidence="8">
    <location>
        <begin position="25"/>
        <end position="585"/>
    </location>
</feature>
<accession>A0A1C7LPB0</accession>
<feature type="compositionally biased region" description="Low complexity" evidence="6">
    <location>
        <begin position="141"/>
        <end position="159"/>
    </location>
</feature>
<proteinExistence type="predicted"/>
<evidence type="ECO:0000256" key="5">
    <source>
        <dbReference type="ARBA" id="ARBA00045246"/>
    </source>
</evidence>
<dbReference type="AlphaFoldDB" id="A0A1C7LPB0"/>
<organism evidence="10 11">
    <name type="scientific">Grifola frondosa</name>
    <name type="common">Maitake</name>
    <name type="synonym">Polyporus frondosus</name>
    <dbReference type="NCBI Taxonomy" id="5627"/>
    <lineage>
        <taxon>Eukaryota</taxon>
        <taxon>Fungi</taxon>
        <taxon>Dikarya</taxon>
        <taxon>Basidiomycota</taxon>
        <taxon>Agaricomycotina</taxon>
        <taxon>Agaricomycetes</taxon>
        <taxon>Polyporales</taxon>
        <taxon>Grifolaceae</taxon>
        <taxon>Grifola</taxon>
    </lineage>
</organism>
<dbReference type="Gene3D" id="3.40.30.10">
    <property type="entry name" value="Glutaredoxin"/>
    <property type="match status" value="3"/>
</dbReference>
<keyword evidence="3 7" id="KW-1133">Transmembrane helix</keyword>
<protein>
    <submittedName>
        <fullName evidence="10">Thioredoxin domain-containing protein 5</fullName>
    </submittedName>
</protein>
<feature type="transmembrane region" description="Helical" evidence="7">
    <location>
        <begin position="543"/>
        <end position="565"/>
    </location>
</feature>
<evidence type="ECO:0000259" key="9">
    <source>
        <dbReference type="PROSITE" id="PS51352"/>
    </source>
</evidence>
<dbReference type="InterPro" id="IPR017937">
    <property type="entry name" value="Thioredoxin_CS"/>
</dbReference>
<feature type="region of interest" description="Disordered" evidence="6">
    <location>
        <begin position="140"/>
        <end position="159"/>
    </location>
</feature>
<dbReference type="PANTHER" id="PTHR46426">
    <property type="entry name" value="PROTEIN DISULFIDE-ISOMERASE TMX3"/>
    <property type="match status" value="1"/>
</dbReference>
<dbReference type="InterPro" id="IPR052250">
    <property type="entry name" value="PDI_TMX3"/>
</dbReference>